<gene>
    <name evidence="5" type="ORF">E0Y62_22575</name>
</gene>
<dbReference type="Proteomes" id="UP000293846">
    <property type="component" value="Unassembled WGS sequence"/>
</dbReference>
<feature type="compositionally biased region" description="Acidic residues" evidence="1">
    <location>
        <begin position="28"/>
        <end position="43"/>
    </location>
</feature>
<keyword evidence="2" id="KW-0732">Signal</keyword>
<dbReference type="InterPro" id="IPR035328">
    <property type="entry name" value="DUF3048_C"/>
</dbReference>
<evidence type="ECO:0000256" key="2">
    <source>
        <dbReference type="SAM" id="SignalP"/>
    </source>
</evidence>
<accession>A0A4R1AUL0</accession>
<dbReference type="SUPFAM" id="SSF159774">
    <property type="entry name" value="YerB-like"/>
    <property type="match status" value="1"/>
</dbReference>
<evidence type="ECO:0000259" key="3">
    <source>
        <dbReference type="Pfam" id="PF11258"/>
    </source>
</evidence>
<feature type="domain" description="DUF3048" evidence="4">
    <location>
        <begin position="226"/>
        <end position="334"/>
    </location>
</feature>
<sequence>MFNRWMAVSIVALLLVAGCTKNDNTAVENEDEMTEIPEDEPEEGTNKEELPYQFPLTGVRTESKSGSRAVAVMINNDPKARPQSGLQKADIVYELLAEGNITRFLAIYQSEQPEKVGPVRSARDYYIELAKGYDSLYIAHGYSPEAKDMLDKGYIDNLNGITYDGTLFKRASFRKAPHNSYISFENIRKGAEKRSYEMDEAPSPLTFLNSSELGELNGEDASSVMVSYFNNNVFNSIYEYDEALEKYKRYTNGELTKDYESEEPVLLDNIFIVETNHKVIDNAGRRKIDLSSGGRAYLLQKGKWKEVKWENIDGKILPTINEKQAGLVPGKTWINIIPSSPGLEQTVSFDVKE</sequence>
<dbReference type="AlphaFoldDB" id="A0A4R1AUL0"/>
<feature type="signal peptide" evidence="2">
    <location>
        <begin position="1"/>
        <end position="22"/>
    </location>
</feature>
<evidence type="ECO:0000259" key="4">
    <source>
        <dbReference type="Pfam" id="PF17479"/>
    </source>
</evidence>
<reference evidence="5 6" key="1">
    <citation type="submission" date="2019-03" db="EMBL/GenBank/DDBJ databases">
        <authorList>
            <person name="Jensen L."/>
            <person name="Storgaard J."/>
            <person name="Sulaj E."/>
            <person name="Schramm A."/>
            <person name="Marshall I.P.G."/>
        </authorList>
    </citation>
    <scope>NUCLEOTIDE SEQUENCE [LARGE SCALE GENOMIC DNA]</scope>
    <source>
        <strain evidence="5 6">2017H2G3</strain>
    </source>
</reference>
<feature type="chain" id="PRO_5038625952" evidence="2">
    <location>
        <begin position="23"/>
        <end position="353"/>
    </location>
</feature>
<proteinExistence type="predicted"/>
<evidence type="ECO:0000313" key="5">
    <source>
        <dbReference type="EMBL" id="TCJ01742.1"/>
    </source>
</evidence>
<feature type="domain" description="DUF3048" evidence="3">
    <location>
        <begin position="56"/>
        <end position="196"/>
    </location>
</feature>
<dbReference type="Pfam" id="PF17479">
    <property type="entry name" value="DUF3048_C"/>
    <property type="match status" value="1"/>
</dbReference>
<protein>
    <submittedName>
        <fullName evidence="5">DUF3048 domain-containing protein</fullName>
    </submittedName>
</protein>
<dbReference type="EMBL" id="SJTH01000051">
    <property type="protein sequence ID" value="TCJ01742.1"/>
    <property type="molecule type" value="Genomic_DNA"/>
</dbReference>
<dbReference type="InterPro" id="IPR021416">
    <property type="entry name" value="DUF3048_N"/>
</dbReference>
<dbReference type="OrthoDB" id="9779102at2"/>
<dbReference type="PROSITE" id="PS51257">
    <property type="entry name" value="PROKAR_LIPOPROTEIN"/>
    <property type="match status" value="1"/>
</dbReference>
<organism evidence="5 6">
    <name type="scientific">Cytobacillus praedii</name>
    <dbReference type="NCBI Taxonomy" id="1742358"/>
    <lineage>
        <taxon>Bacteria</taxon>
        <taxon>Bacillati</taxon>
        <taxon>Bacillota</taxon>
        <taxon>Bacilli</taxon>
        <taxon>Bacillales</taxon>
        <taxon>Bacillaceae</taxon>
        <taxon>Cytobacillus</taxon>
    </lineage>
</organism>
<name>A0A4R1AUL0_9BACI</name>
<keyword evidence="6" id="KW-1185">Reference proteome</keyword>
<dbReference type="InterPro" id="IPR023158">
    <property type="entry name" value="YerB-like_sf"/>
</dbReference>
<dbReference type="Gene3D" id="3.50.90.10">
    <property type="entry name" value="YerB-like"/>
    <property type="match status" value="1"/>
</dbReference>
<feature type="region of interest" description="Disordered" evidence="1">
    <location>
        <begin position="25"/>
        <end position="47"/>
    </location>
</feature>
<dbReference type="RefSeq" id="WP_131238298.1">
    <property type="nucleotide sequence ID" value="NZ_SJTH01000051.1"/>
</dbReference>
<evidence type="ECO:0000256" key="1">
    <source>
        <dbReference type="SAM" id="MobiDB-lite"/>
    </source>
</evidence>
<evidence type="ECO:0000313" key="6">
    <source>
        <dbReference type="Proteomes" id="UP000293846"/>
    </source>
</evidence>
<comment type="caution">
    <text evidence="5">The sequence shown here is derived from an EMBL/GenBank/DDBJ whole genome shotgun (WGS) entry which is preliminary data.</text>
</comment>
<dbReference type="STRING" id="1742358.GCA_001439605_03618"/>
<dbReference type="Pfam" id="PF11258">
    <property type="entry name" value="DUF3048"/>
    <property type="match status" value="1"/>
</dbReference>